<protein>
    <recommendedName>
        <fullName evidence="4">Adhesin domain-containing protein</fullName>
    </recommendedName>
</protein>
<dbReference type="PATRIC" id="fig|1365253.3.peg.3696"/>
<evidence type="ECO:0000256" key="1">
    <source>
        <dbReference type="SAM" id="SignalP"/>
    </source>
</evidence>
<dbReference type="Proteomes" id="UP000076587">
    <property type="component" value="Unassembled WGS sequence"/>
</dbReference>
<dbReference type="EMBL" id="AUXT01000183">
    <property type="protein sequence ID" value="KZN44927.1"/>
    <property type="molecule type" value="Genomic_DNA"/>
</dbReference>
<feature type="signal peptide" evidence="1">
    <location>
        <begin position="1"/>
        <end position="18"/>
    </location>
</feature>
<feature type="chain" id="PRO_5007883455" description="Adhesin domain-containing protein" evidence="1">
    <location>
        <begin position="19"/>
        <end position="241"/>
    </location>
</feature>
<sequence>MKAYVFAAMALSATSVSAHQFYSSDYEFVKSEMLSLSTKEVTRLKIDAGAGSLSLVGTDTDEVSVKADIYQSEESSDYCLNLVEKGGTAKLQANVCHTRNNYTLIHLTVSLPSTLMTKIKDGSGSIKARDASISFIDDGSGSIEVRDNITALEVEDGSGKIELVGIQGALTVDDSSGKLRAEDIEGNVVVKDGSGNIVIENVTGKVSVDDGSGNVTVRNAGAFELLGDDSGNVKLYDIKEQ</sequence>
<name>A0A167A2T1_9GAMM</name>
<accession>A0A167A2T1</accession>
<dbReference type="RefSeq" id="WP_063378131.1">
    <property type="nucleotide sequence ID" value="NZ_AUXT01000183.1"/>
</dbReference>
<comment type="caution">
    <text evidence="2">The sequence shown here is derived from an EMBL/GenBank/DDBJ whole genome shotgun (WGS) entry which is preliminary data.</text>
</comment>
<evidence type="ECO:0000313" key="3">
    <source>
        <dbReference type="Proteomes" id="UP000076587"/>
    </source>
</evidence>
<proteinExistence type="predicted"/>
<evidence type="ECO:0000313" key="2">
    <source>
        <dbReference type="EMBL" id="KZN44927.1"/>
    </source>
</evidence>
<organism evidence="2 3">
    <name type="scientific">Pseudoalteromonas luteoviolacea NCIMB 1942</name>
    <dbReference type="NCBI Taxonomy" id="1365253"/>
    <lineage>
        <taxon>Bacteria</taxon>
        <taxon>Pseudomonadati</taxon>
        <taxon>Pseudomonadota</taxon>
        <taxon>Gammaproteobacteria</taxon>
        <taxon>Alteromonadales</taxon>
        <taxon>Pseudoalteromonadaceae</taxon>
        <taxon>Pseudoalteromonas</taxon>
    </lineage>
</organism>
<gene>
    <name evidence="2" type="ORF">N482_02710</name>
</gene>
<evidence type="ECO:0008006" key="4">
    <source>
        <dbReference type="Google" id="ProtNLM"/>
    </source>
</evidence>
<keyword evidence="1" id="KW-0732">Signal</keyword>
<dbReference type="OrthoDB" id="6313326at2"/>
<dbReference type="AlphaFoldDB" id="A0A167A2T1"/>
<reference evidence="2 3" key="1">
    <citation type="submission" date="2013-07" db="EMBL/GenBank/DDBJ databases">
        <title>Comparative Genomic and Metabolomic Analysis of Twelve Strains of Pseudoalteromonas luteoviolacea.</title>
        <authorList>
            <person name="Vynne N.G."/>
            <person name="Mansson M."/>
            <person name="Gram L."/>
        </authorList>
    </citation>
    <scope>NUCLEOTIDE SEQUENCE [LARGE SCALE GENOMIC DNA]</scope>
    <source>
        <strain evidence="2 3">NCIMB 1942</strain>
    </source>
</reference>